<dbReference type="EMBL" id="WSZM01000551">
    <property type="protein sequence ID" value="KAF4031704.1"/>
    <property type="molecule type" value="Genomic_DNA"/>
</dbReference>
<dbReference type="Proteomes" id="UP000704712">
    <property type="component" value="Unassembled WGS sequence"/>
</dbReference>
<accession>A0A833SIE4</accession>
<dbReference type="EMBL" id="JAACNO010001405">
    <property type="protein sequence ID" value="KAF4140893.1"/>
    <property type="molecule type" value="Genomic_DNA"/>
</dbReference>
<evidence type="ECO:0000313" key="2">
    <source>
        <dbReference type="EMBL" id="KAF4031704.1"/>
    </source>
</evidence>
<feature type="compositionally biased region" description="Acidic residues" evidence="1">
    <location>
        <begin position="269"/>
        <end position="284"/>
    </location>
</feature>
<name>A0A833SIE4_PHYIN</name>
<evidence type="ECO:0000313" key="3">
    <source>
        <dbReference type="EMBL" id="KAF4140893.1"/>
    </source>
</evidence>
<proteinExistence type="predicted"/>
<dbReference type="Proteomes" id="UP000602510">
    <property type="component" value="Unassembled WGS sequence"/>
</dbReference>
<comment type="caution">
    <text evidence="2">The sequence shown here is derived from an EMBL/GenBank/DDBJ whole genome shotgun (WGS) entry which is preliminary data.</text>
</comment>
<evidence type="ECO:0000256" key="1">
    <source>
        <dbReference type="SAM" id="MobiDB-lite"/>
    </source>
</evidence>
<keyword evidence="4" id="KW-1185">Reference proteome</keyword>
<reference evidence="2" key="1">
    <citation type="submission" date="2020-04" db="EMBL/GenBank/DDBJ databases">
        <title>Hybrid Assembly of Korean Phytophthora infestans isolates.</title>
        <authorList>
            <person name="Prokchorchik M."/>
            <person name="Lee Y."/>
            <person name="Seo J."/>
            <person name="Cho J.-H."/>
            <person name="Park Y.-E."/>
            <person name="Jang D.-C."/>
            <person name="Im J.-S."/>
            <person name="Choi J.-G."/>
            <person name="Park H.-J."/>
            <person name="Lee G.-B."/>
            <person name="Lee Y.-G."/>
            <person name="Hong S.-Y."/>
            <person name="Cho K."/>
            <person name="Sohn K.H."/>
        </authorList>
    </citation>
    <scope>NUCLEOTIDE SEQUENCE</scope>
    <source>
        <strain evidence="2">KR_1_A1</strain>
        <strain evidence="3">KR_2_A2</strain>
    </source>
</reference>
<evidence type="ECO:0000313" key="4">
    <source>
        <dbReference type="Proteomes" id="UP000602510"/>
    </source>
</evidence>
<protein>
    <submittedName>
        <fullName evidence="2">Uncharacterized protein</fullName>
    </submittedName>
</protein>
<sequence>MAAALQRRQLQRRRRRHVLLARLTRAPAAASLSFVPRSRSTSYAPAPPPTMTTVVLSPSSGPASSPATVPNGSKSVLMSVAVDTAATKEAKEAPASDSDSPTSTAIDLGLNQVEDVDVQPEEEDLDTENVEWKANGVTDDNVVATGEQRPNKKRRRVFFECADIVEFEPTVYTTSVTSGGVPVGLSLNERSRSRRRLDSFEIERANDRVGRQNYMEEGYLDPQEREVILNNAGCEEPVIASVEAEVNAIIQNRRESNEIDFDFMYGSSEMEEDEDGEEETEEANEVAYDNAGEESEEEQEDAMQDDVATSDEGSVEQDEQPTVHPNRDDVLEAASI</sequence>
<feature type="compositionally biased region" description="Acidic residues" evidence="1">
    <location>
        <begin position="291"/>
        <end position="304"/>
    </location>
</feature>
<dbReference type="AlphaFoldDB" id="A0A833SIE4"/>
<organism evidence="2 4">
    <name type="scientific">Phytophthora infestans</name>
    <name type="common">Potato late blight agent</name>
    <name type="synonym">Botrytis infestans</name>
    <dbReference type="NCBI Taxonomy" id="4787"/>
    <lineage>
        <taxon>Eukaryota</taxon>
        <taxon>Sar</taxon>
        <taxon>Stramenopiles</taxon>
        <taxon>Oomycota</taxon>
        <taxon>Peronosporomycetes</taxon>
        <taxon>Peronosporales</taxon>
        <taxon>Peronosporaceae</taxon>
        <taxon>Phytophthora</taxon>
    </lineage>
</organism>
<gene>
    <name evidence="2" type="ORF">GN244_ATG16428</name>
    <name evidence="3" type="ORF">GN958_ATG09741</name>
</gene>
<feature type="region of interest" description="Disordered" evidence="1">
    <location>
        <begin position="269"/>
        <end position="336"/>
    </location>
</feature>